<dbReference type="AlphaFoldDB" id="A0A934PTM4"/>
<dbReference type="SUPFAM" id="SSF109854">
    <property type="entry name" value="DinB/YfiT-like putative metalloenzymes"/>
    <property type="match status" value="1"/>
</dbReference>
<gene>
    <name evidence="1" type="ORF">I5M19_14915</name>
</gene>
<dbReference type="RefSeq" id="WP_200067156.1">
    <property type="nucleotide sequence ID" value="NZ_JAEHFW010000003.1"/>
</dbReference>
<sequence>MNQFIDITDRAALLNLLSRLKPDTLPLWGKMTPQQMVEHMIRQVRFTNGKLKSTLDVPLAEAAKSKQLWIYTDAQIPRNVVLGTLPPQYEYADICDAINQLMQELDAFNTYFKTPDATAIHGGFGALTHDEWLVWHNKHFTHHLKQFGLI</sequence>
<dbReference type="InterPro" id="IPR034660">
    <property type="entry name" value="DinB/YfiT-like"/>
</dbReference>
<dbReference type="Gene3D" id="1.20.120.450">
    <property type="entry name" value="dinb family like domain"/>
    <property type="match status" value="1"/>
</dbReference>
<accession>A0A934PTM4</accession>
<dbReference type="EMBL" id="JAEHFW010000003">
    <property type="protein sequence ID" value="MBK0380613.1"/>
    <property type="molecule type" value="Genomic_DNA"/>
</dbReference>
<name>A0A934PTM4_9SPHI</name>
<evidence type="ECO:0000313" key="2">
    <source>
        <dbReference type="Proteomes" id="UP000613193"/>
    </source>
</evidence>
<reference evidence="1" key="1">
    <citation type="submission" date="2020-12" db="EMBL/GenBank/DDBJ databases">
        <title>Bacterial novel species Mucilaginibacter sp. SD-g isolated from soil.</title>
        <authorList>
            <person name="Jung H.-Y."/>
        </authorList>
    </citation>
    <scope>NUCLEOTIDE SEQUENCE</scope>
    <source>
        <strain evidence="1">SD-g</strain>
    </source>
</reference>
<keyword evidence="2" id="KW-1185">Reference proteome</keyword>
<protein>
    <submittedName>
        <fullName evidence="1">DUF1569 domain-containing protein</fullName>
    </submittedName>
</protein>
<proteinExistence type="predicted"/>
<comment type="caution">
    <text evidence="1">The sequence shown here is derived from an EMBL/GenBank/DDBJ whole genome shotgun (WGS) entry which is preliminary data.</text>
</comment>
<evidence type="ECO:0000313" key="1">
    <source>
        <dbReference type="EMBL" id="MBK0380613.1"/>
    </source>
</evidence>
<dbReference type="Proteomes" id="UP000613193">
    <property type="component" value="Unassembled WGS sequence"/>
</dbReference>
<organism evidence="1 2">
    <name type="scientific">Mucilaginibacter segetis</name>
    <dbReference type="NCBI Taxonomy" id="2793071"/>
    <lineage>
        <taxon>Bacteria</taxon>
        <taxon>Pseudomonadati</taxon>
        <taxon>Bacteroidota</taxon>
        <taxon>Sphingobacteriia</taxon>
        <taxon>Sphingobacteriales</taxon>
        <taxon>Sphingobacteriaceae</taxon>
        <taxon>Mucilaginibacter</taxon>
    </lineage>
</organism>